<dbReference type="AlphaFoldDB" id="A0A4Y2VZT3"/>
<evidence type="ECO:0000313" key="2">
    <source>
        <dbReference type="EMBL" id="GBO30212.1"/>
    </source>
</evidence>
<gene>
    <name evidence="2" type="ORF">AVEN_135352_1</name>
</gene>
<evidence type="ECO:0000313" key="3">
    <source>
        <dbReference type="Proteomes" id="UP000499080"/>
    </source>
</evidence>
<dbReference type="Proteomes" id="UP000499080">
    <property type="component" value="Unassembled WGS sequence"/>
</dbReference>
<evidence type="ECO:0000259" key="1">
    <source>
        <dbReference type="Pfam" id="PF07530"/>
    </source>
</evidence>
<keyword evidence="3" id="KW-1185">Reference proteome</keyword>
<dbReference type="InterPro" id="IPR006579">
    <property type="entry name" value="Pre_C2HC_dom"/>
</dbReference>
<dbReference type="Pfam" id="PF07530">
    <property type="entry name" value="PRE_C2HC"/>
    <property type="match status" value="1"/>
</dbReference>
<protein>
    <recommendedName>
        <fullName evidence="1">Pre-C2HC domain-containing protein</fullName>
    </recommendedName>
</protein>
<dbReference type="EMBL" id="BGPR01053390">
    <property type="protein sequence ID" value="GBO30212.1"/>
    <property type="molecule type" value="Genomic_DNA"/>
</dbReference>
<organism evidence="2 3">
    <name type="scientific">Araneus ventricosus</name>
    <name type="common">Orbweaver spider</name>
    <name type="synonym">Epeira ventricosa</name>
    <dbReference type="NCBI Taxonomy" id="182803"/>
    <lineage>
        <taxon>Eukaryota</taxon>
        <taxon>Metazoa</taxon>
        <taxon>Ecdysozoa</taxon>
        <taxon>Arthropoda</taxon>
        <taxon>Chelicerata</taxon>
        <taxon>Arachnida</taxon>
        <taxon>Araneae</taxon>
        <taxon>Araneomorphae</taxon>
        <taxon>Entelegynae</taxon>
        <taxon>Araneoidea</taxon>
        <taxon>Araneidae</taxon>
        <taxon>Araneus</taxon>
    </lineage>
</organism>
<sequence>MEISEIIQNLEEKGYKIGRASQMKNCKEKTPLPLYLIDVKKSGNYANIFNEKQICYFRVKVVPYRQRKKATICYNCSGYYHSARNFHMRPGCIKCNGQHATRECGITEKIEDLTCINCGEKGCYNSLDVKSIN</sequence>
<reference evidence="2 3" key="1">
    <citation type="journal article" date="2019" name="Sci. Rep.">
        <title>Orb-weaving spider Araneus ventricosus genome elucidates the spidroin gene catalogue.</title>
        <authorList>
            <person name="Kono N."/>
            <person name="Nakamura H."/>
            <person name="Ohtoshi R."/>
            <person name="Moran D.A.P."/>
            <person name="Shinohara A."/>
            <person name="Yoshida Y."/>
            <person name="Fujiwara M."/>
            <person name="Mori M."/>
            <person name="Tomita M."/>
            <person name="Arakawa K."/>
        </authorList>
    </citation>
    <scope>NUCLEOTIDE SEQUENCE [LARGE SCALE GENOMIC DNA]</scope>
</reference>
<proteinExistence type="predicted"/>
<accession>A0A4Y2VZT3</accession>
<name>A0A4Y2VZT3_ARAVE</name>
<comment type="caution">
    <text evidence="2">The sequence shown here is derived from an EMBL/GenBank/DDBJ whole genome shotgun (WGS) entry which is preliminary data.</text>
</comment>
<feature type="domain" description="Pre-C2HC" evidence="1">
    <location>
        <begin position="4"/>
        <end position="68"/>
    </location>
</feature>